<sequence length="1005" mass="112661">MQQGRSKLNTRPALAFHSFVVGDPNSNDHDSNDPNSNDPKSDSSKAFSLTDDLIINIPPYAILSHTWGEDHEEVNFKDLAIGPRKTKPGYRKLRFCAQQAARDGLQYFWVDTCCIDKSDNTELSEAINSMFRWYRNAEKCYVYLSDVSMNDHDQVNPSLESWELAFYKSRWFTRGWTLQELLAPPLVEFFCSKGKRLGDKRSLEQQLHEITGIALQALQGTPLSEFSVNERMSWAKTRRTKRDENRAYSLLGIFDIHMPLIYGEGTTSALQRLQRKIDKSSCPIQGRTGKSTIARTVARNYFDKKRLGASFFFSQGDGDVGHAGKFFTTISKQLANSIPTLHEHVCDAIKVQGDIANLSFHDQWRHLVLGPLSKLTSDLCPPTIIVVIDALDECDDENNIRILLYLLAEARSLESVQLRVFLTSRPEIPIRHGFCQMPDAEHQDYVLHNISPSTVNRDITIFLDHNLRLIGQERFLDAAWPGEEVIKCLVQAASGLFIWAATACRFIREGKRLATRRLNTILKNGSSAGTVTAPEKHLNNIYTTVLKNSVPLEYTDEEKDESCRILRQVLGSVIVLFATLSIHSLSRLVCVSKEDIYQTVEDLHSILNVPKDQTQPLRLLHPSFRDFLLDKDRCKDLNFWVDKKQAHQTLADGCIRLMSTSLKQNICGLSASGVLATDVQSSRVGQCLPAELQYACLYWIQHLQQSCAQLRDNDQVHQFLQEHLLHWLEALGWMGRVSEGIHAIASLDSVTVSNDCPRLSNFVHDTKRFVLHNRPAIENAPLQAYCSALVFAPAMSIVRKQFEDCIPRWIRGLPKVENNWNAVLQTLEGHSHYVNAVAFSPDGKTLASASFDKTVKLWDAGSGVVLQTLEGHSDYVRAVAFSPDGKTLASASDDETVKLWDAGSGAVLQTIEVGSVVFSLLFSDDGSFVQTDRGLLPTAFPFTGPAVLHPSVPLSVFINEQWVSCDTGNVLWLPSEYRPSSVAVYSRIIGLGCPSGRVSFIELGF</sequence>
<feature type="domain" description="Heterokaryon incompatibility" evidence="4">
    <location>
        <begin position="60"/>
        <end position="151"/>
    </location>
</feature>
<dbReference type="InterPro" id="IPR027417">
    <property type="entry name" value="P-loop_NTPase"/>
</dbReference>
<evidence type="ECO:0000256" key="1">
    <source>
        <dbReference type="ARBA" id="ARBA00022737"/>
    </source>
</evidence>
<dbReference type="Gene3D" id="3.40.50.300">
    <property type="entry name" value="P-loop containing nucleotide triphosphate hydrolases"/>
    <property type="match status" value="1"/>
</dbReference>
<dbReference type="Proteomes" id="UP000250266">
    <property type="component" value="Unassembled WGS sequence"/>
</dbReference>
<name>A0A8E2JAQ3_9PEZI</name>
<dbReference type="Pfam" id="PF06985">
    <property type="entry name" value="HET"/>
    <property type="match status" value="1"/>
</dbReference>
<dbReference type="Pfam" id="PF00400">
    <property type="entry name" value="WD40"/>
    <property type="match status" value="2"/>
</dbReference>
<evidence type="ECO:0000259" key="4">
    <source>
        <dbReference type="Pfam" id="PF06985"/>
    </source>
</evidence>
<keyword evidence="1" id="KW-0677">Repeat</keyword>
<dbReference type="Gene3D" id="2.130.10.10">
    <property type="entry name" value="YVTN repeat-like/Quinoprotein amine dehydrogenase"/>
    <property type="match status" value="2"/>
</dbReference>
<dbReference type="AlphaFoldDB" id="A0A8E2JAQ3"/>
<organism evidence="6 7">
    <name type="scientific">Lepidopterella palustris CBS 459.81</name>
    <dbReference type="NCBI Taxonomy" id="1314670"/>
    <lineage>
        <taxon>Eukaryota</taxon>
        <taxon>Fungi</taxon>
        <taxon>Dikarya</taxon>
        <taxon>Ascomycota</taxon>
        <taxon>Pezizomycotina</taxon>
        <taxon>Dothideomycetes</taxon>
        <taxon>Pleosporomycetidae</taxon>
        <taxon>Mytilinidiales</taxon>
        <taxon>Argynnaceae</taxon>
        <taxon>Lepidopterella</taxon>
    </lineage>
</organism>
<dbReference type="SUPFAM" id="SSF52540">
    <property type="entry name" value="P-loop containing nucleoside triphosphate hydrolases"/>
    <property type="match status" value="1"/>
</dbReference>
<proteinExistence type="predicted"/>
<accession>A0A8E2JAQ3</accession>
<dbReference type="InterPro" id="IPR010730">
    <property type="entry name" value="HET"/>
</dbReference>
<protein>
    <submittedName>
        <fullName evidence="6">HET-domain-containing protein</fullName>
    </submittedName>
</protein>
<reference evidence="6 7" key="1">
    <citation type="journal article" date="2016" name="Nat. Commun.">
        <title>Ectomycorrhizal ecology is imprinted in the genome of the dominant symbiotic fungus Cenococcum geophilum.</title>
        <authorList>
            <consortium name="DOE Joint Genome Institute"/>
            <person name="Peter M."/>
            <person name="Kohler A."/>
            <person name="Ohm R.A."/>
            <person name="Kuo A."/>
            <person name="Krutzmann J."/>
            <person name="Morin E."/>
            <person name="Arend M."/>
            <person name="Barry K.W."/>
            <person name="Binder M."/>
            <person name="Choi C."/>
            <person name="Clum A."/>
            <person name="Copeland A."/>
            <person name="Grisel N."/>
            <person name="Haridas S."/>
            <person name="Kipfer T."/>
            <person name="LaButti K."/>
            <person name="Lindquist E."/>
            <person name="Lipzen A."/>
            <person name="Maire R."/>
            <person name="Meier B."/>
            <person name="Mihaltcheva S."/>
            <person name="Molinier V."/>
            <person name="Murat C."/>
            <person name="Poggeler S."/>
            <person name="Quandt C.A."/>
            <person name="Sperisen C."/>
            <person name="Tritt A."/>
            <person name="Tisserant E."/>
            <person name="Crous P.W."/>
            <person name="Henrissat B."/>
            <person name="Nehls U."/>
            <person name="Egli S."/>
            <person name="Spatafora J.W."/>
            <person name="Grigoriev I.V."/>
            <person name="Martin F.M."/>
        </authorList>
    </citation>
    <scope>NUCLEOTIDE SEQUENCE [LARGE SCALE GENOMIC DNA]</scope>
    <source>
        <strain evidence="6 7">CBS 459.81</strain>
    </source>
</reference>
<dbReference type="InterPro" id="IPR001680">
    <property type="entry name" value="WD40_rpt"/>
</dbReference>
<keyword evidence="7" id="KW-1185">Reference proteome</keyword>
<evidence type="ECO:0000256" key="2">
    <source>
        <dbReference type="PROSITE-ProRule" id="PRU00221"/>
    </source>
</evidence>
<feature type="repeat" description="WD" evidence="2">
    <location>
        <begin position="869"/>
        <end position="910"/>
    </location>
</feature>
<dbReference type="InterPro" id="IPR056884">
    <property type="entry name" value="NPHP3-like_N"/>
</dbReference>
<dbReference type="SUPFAM" id="SSF50978">
    <property type="entry name" value="WD40 repeat-like"/>
    <property type="match status" value="1"/>
</dbReference>
<feature type="region of interest" description="Disordered" evidence="3">
    <location>
        <begin position="19"/>
        <end position="45"/>
    </location>
</feature>
<feature type="repeat" description="WD" evidence="2">
    <location>
        <begin position="827"/>
        <end position="868"/>
    </location>
</feature>
<gene>
    <name evidence="6" type="ORF">K432DRAFT_429268</name>
</gene>
<dbReference type="SMART" id="SM00320">
    <property type="entry name" value="WD40"/>
    <property type="match status" value="2"/>
</dbReference>
<feature type="domain" description="Nephrocystin 3-like N-terminal" evidence="5">
    <location>
        <begin position="288"/>
        <end position="425"/>
    </location>
</feature>
<dbReference type="EMBL" id="KV745290">
    <property type="protein sequence ID" value="OCK75650.1"/>
    <property type="molecule type" value="Genomic_DNA"/>
</dbReference>
<evidence type="ECO:0000256" key="3">
    <source>
        <dbReference type="SAM" id="MobiDB-lite"/>
    </source>
</evidence>
<dbReference type="InterPro" id="IPR015943">
    <property type="entry name" value="WD40/YVTN_repeat-like_dom_sf"/>
</dbReference>
<evidence type="ECO:0000313" key="6">
    <source>
        <dbReference type="EMBL" id="OCK75650.1"/>
    </source>
</evidence>
<keyword evidence="2" id="KW-0853">WD repeat</keyword>
<dbReference type="PANTHER" id="PTHR10622:SF11">
    <property type="entry name" value="HET-DOMAIN-CONTAINING PROTEIN"/>
    <property type="match status" value="1"/>
</dbReference>
<evidence type="ECO:0000313" key="7">
    <source>
        <dbReference type="Proteomes" id="UP000250266"/>
    </source>
</evidence>
<dbReference type="OrthoDB" id="674604at2759"/>
<dbReference type="PROSITE" id="PS50294">
    <property type="entry name" value="WD_REPEATS_REGION"/>
    <property type="match status" value="2"/>
</dbReference>
<dbReference type="PANTHER" id="PTHR10622">
    <property type="entry name" value="HET DOMAIN-CONTAINING PROTEIN"/>
    <property type="match status" value="1"/>
</dbReference>
<dbReference type="Pfam" id="PF24883">
    <property type="entry name" value="NPHP3_N"/>
    <property type="match status" value="1"/>
</dbReference>
<dbReference type="InterPro" id="IPR036322">
    <property type="entry name" value="WD40_repeat_dom_sf"/>
</dbReference>
<evidence type="ECO:0000259" key="5">
    <source>
        <dbReference type="Pfam" id="PF24883"/>
    </source>
</evidence>
<dbReference type="PROSITE" id="PS50082">
    <property type="entry name" value="WD_REPEATS_2"/>
    <property type="match status" value="2"/>
</dbReference>